<dbReference type="SUPFAM" id="SSF55073">
    <property type="entry name" value="Nucleotide cyclase"/>
    <property type="match status" value="1"/>
</dbReference>
<dbReference type="InterPro" id="IPR020449">
    <property type="entry name" value="Tscrpt_reg_AraC-type_HTH"/>
</dbReference>
<evidence type="ECO:0000256" key="4">
    <source>
        <dbReference type="PROSITE-ProRule" id="PRU00339"/>
    </source>
</evidence>
<dbReference type="PANTHER" id="PTHR43280">
    <property type="entry name" value="ARAC-FAMILY TRANSCRIPTIONAL REGULATOR"/>
    <property type="match status" value="1"/>
</dbReference>
<keyword evidence="1" id="KW-0805">Transcription regulation</keyword>
<feature type="repeat" description="TPR" evidence="4">
    <location>
        <begin position="569"/>
        <end position="602"/>
    </location>
</feature>
<dbReference type="PRINTS" id="PR00032">
    <property type="entry name" value="HTHARAC"/>
</dbReference>
<evidence type="ECO:0000259" key="7">
    <source>
        <dbReference type="PROSITE" id="PS50125"/>
    </source>
</evidence>
<evidence type="ECO:0000256" key="5">
    <source>
        <dbReference type="SAM" id="Phobius"/>
    </source>
</evidence>
<dbReference type="PANTHER" id="PTHR43280:SF2">
    <property type="entry name" value="HTH-TYPE TRANSCRIPTIONAL REGULATOR EXSA"/>
    <property type="match status" value="1"/>
</dbReference>
<dbReference type="InterPro" id="IPR011990">
    <property type="entry name" value="TPR-like_helical_dom_sf"/>
</dbReference>
<dbReference type="SUPFAM" id="SSF46689">
    <property type="entry name" value="Homeodomain-like"/>
    <property type="match status" value="1"/>
</dbReference>
<feature type="transmembrane region" description="Helical" evidence="5">
    <location>
        <begin position="316"/>
        <end position="336"/>
    </location>
</feature>
<feature type="domain" description="HTH araC/xylS-type" evidence="6">
    <location>
        <begin position="13"/>
        <end position="112"/>
    </location>
</feature>
<dbReference type="Gene3D" id="3.30.70.1230">
    <property type="entry name" value="Nucleotide cyclase"/>
    <property type="match status" value="1"/>
</dbReference>
<evidence type="ECO:0000313" key="9">
    <source>
        <dbReference type="Proteomes" id="UP000428260"/>
    </source>
</evidence>
<dbReference type="PROSITE" id="PS50125">
    <property type="entry name" value="GUANYLATE_CYCLASE_2"/>
    <property type="match status" value="1"/>
</dbReference>
<keyword evidence="4" id="KW-0802">TPR repeat</keyword>
<keyword evidence="5" id="KW-0812">Transmembrane</keyword>
<dbReference type="Gene3D" id="1.10.10.60">
    <property type="entry name" value="Homeodomain-like"/>
    <property type="match status" value="2"/>
</dbReference>
<dbReference type="PROSITE" id="PS00041">
    <property type="entry name" value="HTH_ARAC_FAMILY_1"/>
    <property type="match status" value="1"/>
</dbReference>
<evidence type="ECO:0000259" key="6">
    <source>
        <dbReference type="PROSITE" id="PS01124"/>
    </source>
</evidence>
<evidence type="ECO:0000256" key="1">
    <source>
        <dbReference type="ARBA" id="ARBA00023015"/>
    </source>
</evidence>
<keyword evidence="9" id="KW-1185">Reference proteome</keyword>
<dbReference type="InterPro" id="IPR018060">
    <property type="entry name" value="HTH_AraC"/>
</dbReference>
<dbReference type="SMART" id="SM00028">
    <property type="entry name" value="TPR"/>
    <property type="match status" value="3"/>
</dbReference>
<dbReference type="GO" id="GO:0043565">
    <property type="term" value="F:sequence-specific DNA binding"/>
    <property type="evidence" value="ECO:0007669"/>
    <property type="project" value="InterPro"/>
</dbReference>
<keyword evidence="3" id="KW-0804">Transcription</keyword>
<dbReference type="KEGG" id="mcos:GM418_10085"/>
<dbReference type="GO" id="GO:0009190">
    <property type="term" value="P:cyclic nucleotide biosynthetic process"/>
    <property type="evidence" value="ECO:0007669"/>
    <property type="project" value="InterPro"/>
</dbReference>
<evidence type="ECO:0000256" key="3">
    <source>
        <dbReference type="ARBA" id="ARBA00023163"/>
    </source>
</evidence>
<dbReference type="InterPro" id="IPR018062">
    <property type="entry name" value="HTH_AraC-typ_CS"/>
</dbReference>
<evidence type="ECO:0000256" key="2">
    <source>
        <dbReference type="ARBA" id="ARBA00023125"/>
    </source>
</evidence>
<dbReference type="CDD" id="cd07302">
    <property type="entry name" value="CHD"/>
    <property type="match status" value="1"/>
</dbReference>
<name>A0A6I6JV25_9BACT</name>
<dbReference type="GO" id="GO:0035556">
    <property type="term" value="P:intracellular signal transduction"/>
    <property type="evidence" value="ECO:0007669"/>
    <property type="project" value="InterPro"/>
</dbReference>
<dbReference type="SMART" id="SM00342">
    <property type="entry name" value="HTH_ARAC"/>
    <property type="match status" value="1"/>
</dbReference>
<dbReference type="GO" id="GO:0004016">
    <property type="term" value="F:adenylate cyclase activity"/>
    <property type="evidence" value="ECO:0007669"/>
    <property type="project" value="UniProtKB-ARBA"/>
</dbReference>
<keyword evidence="5" id="KW-0472">Membrane</keyword>
<proteinExistence type="predicted"/>
<dbReference type="PROSITE" id="PS50293">
    <property type="entry name" value="TPR_REGION"/>
    <property type="match status" value="1"/>
</dbReference>
<dbReference type="EMBL" id="CP046401">
    <property type="protein sequence ID" value="QGY43992.1"/>
    <property type="molecule type" value="Genomic_DNA"/>
</dbReference>
<organism evidence="8 9">
    <name type="scientific">Maribellus comscasis</name>
    <dbReference type="NCBI Taxonomy" id="2681766"/>
    <lineage>
        <taxon>Bacteria</taxon>
        <taxon>Pseudomonadati</taxon>
        <taxon>Bacteroidota</taxon>
        <taxon>Bacteroidia</taxon>
        <taxon>Marinilabiliales</taxon>
        <taxon>Prolixibacteraceae</taxon>
        <taxon>Maribellus</taxon>
    </lineage>
</organism>
<dbReference type="PROSITE" id="PS50005">
    <property type="entry name" value="TPR"/>
    <property type="match status" value="2"/>
</dbReference>
<dbReference type="InterPro" id="IPR009057">
    <property type="entry name" value="Homeodomain-like_sf"/>
</dbReference>
<keyword evidence="2" id="KW-0238">DNA-binding</keyword>
<dbReference type="InterPro" id="IPR019734">
    <property type="entry name" value="TPR_rpt"/>
</dbReference>
<protein>
    <submittedName>
        <fullName evidence="8">Helix-turn-helix domain-containing protein</fullName>
    </submittedName>
</protein>
<dbReference type="GO" id="GO:0003700">
    <property type="term" value="F:DNA-binding transcription factor activity"/>
    <property type="evidence" value="ECO:0007669"/>
    <property type="project" value="InterPro"/>
</dbReference>
<feature type="repeat" description="TPR" evidence="4">
    <location>
        <begin position="713"/>
        <end position="746"/>
    </location>
</feature>
<dbReference type="SUPFAM" id="SSF81901">
    <property type="entry name" value="HCP-like"/>
    <property type="match status" value="1"/>
</dbReference>
<dbReference type="Gene3D" id="3.40.50.10070">
    <property type="entry name" value="TolB, N-terminal domain"/>
    <property type="match status" value="1"/>
</dbReference>
<evidence type="ECO:0000313" key="8">
    <source>
        <dbReference type="EMBL" id="QGY43992.1"/>
    </source>
</evidence>
<keyword evidence="5" id="KW-1133">Transmembrane helix</keyword>
<dbReference type="Gene3D" id="1.25.40.10">
    <property type="entry name" value="Tetratricopeptide repeat domain"/>
    <property type="match status" value="2"/>
</dbReference>
<dbReference type="Pfam" id="PF13181">
    <property type="entry name" value="TPR_8"/>
    <property type="match status" value="2"/>
</dbReference>
<dbReference type="SMART" id="SM00044">
    <property type="entry name" value="CYCc"/>
    <property type="match status" value="1"/>
</dbReference>
<feature type="domain" description="Guanylate cyclase" evidence="7">
    <location>
        <begin position="133"/>
        <end position="240"/>
    </location>
</feature>
<dbReference type="AlphaFoldDB" id="A0A6I6JV25"/>
<dbReference type="SUPFAM" id="SSF48452">
    <property type="entry name" value="TPR-like"/>
    <property type="match status" value="1"/>
</dbReference>
<dbReference type="Pfam" id="PF00211">
    <property type="entry name" value="Guanylate_cyc"/>
    <property type="match status" value="1"/>
</dbReference>
<dbReference type="RefSeq" id="WP_158865670.1">
    <property type="nucleotide sequence ID" value="NZ_CP046401.1"/>
</dbReference>
<dbReference type="Pfam" id="PF12833">
    <property type="entry name" value="HTH_18"/>
    <property type="match status" value="1"/>
</dbReference>
<sequence>MSEIRSIDKDFLQKITEIIEENISDEQFGVSELAEEIGMSRSNLLRKVKKLTDLSVSQFIRNVRLEHSREMMQDGTYNVSQVSYKVGFSSTSYFIKCFREYFGYPPGKIAEVQEFEKPTENPGVNLQCHQLAAIMFADIEGYTSMMQQDEGKAIQIRNRHREVFNSVTSKYNGKILQYYGDGTLSTFSSAIDAVRCAIEIQLNFLEEPQVPVRIGIHSGDIIFSDDGVIGDGVNVAARIEALAYAGSVFISEKIYDEIKNQPAIKTLSLGEFQLKNVGKPVEIFVVSNPGLAVPGRDEVLKKDKISKKSTERKNPGMIVGIYVAAVLVAVLLFVSVKSVFFKERNAEKSIAVLPFKNDSNDSTNVYFINGLMESTLNNLQKIQDLRVISRTSVEKYRNSPKTSPEIARELGVNFLVEGSGQKVGNKILLNIQLIDAKNDKHLWAEQYNRETGDIFSLQGEVAKNIAEEIEVIVSPEVQESINKIPTDNLEAYDIFLKGTDILNKGLPENARQSIPYLRKAIEMDGEFARAYAALAMAYYTIDESRAIRLFTDSINYYADRAMFYDSKLPQSLIAKGLFYMNSQEYELAVPYFEKALEYNPNYDLVFVFLLDLYVNHLPNTEKYLEYALRGLKIDISSYDSTIASFNYLHIANAFIQAGFQEEAEKYINKSLAYYPGNLYSAYTKAYIVFAGNKDLIQTRDLLLETYKRDTSRLDIMQEVGKIYYYLQDYENAYNYYRKFIDIRKAYNLNIYYSENAKIGYVFNQMGFVEEGEKLLEEFKIYTENDNSVYKHTGLALYYSYKSENAKAIEQLKLFSEESNYFYWVVLFTPIEPLFENINDFPEFKSVTTKIENNFWEWHQRIKDSLQKKGLL</sequence>
<gene>
    <name evidence="8" type="ORF">GM418_10085</name>
</gene>
<accession>A0A6I6JV25</accession>
<dbReference type="InterPro" id="IPR001054">
    <property type="entry name" value="A/G_cyclase"/>
</dbReference>
<reference evidence="8 9" key="1">
    <citation type="submission" date="2019-11" db="EMBL/GenBank/DDBJ databases">
        <authorList>
            <person name="Zheng R.K."/>
            <person name="Sun C.M."/>
        </authorList>
    </citation>
    <scope>NUCLEOTIDE SEQUENCE [LARGE SCALE GENOMIC DNA]</scope>
    <source>
        <strain evidence="8 9">WC007</strain>
    </source>
</reference>
<dbReference type="InterPro" id="IPR029787">
    <property type="entry name" value="Nucleotide_cyclase"/>
</dbReference>
<dbReference type="PROSITE" id="PS01124">
    <property type="entry name" value="HTH_ARAC_FAMILY_2"/>
    <property type="match status" value="1"/>
</dbReference>
<dbReference type="Proteomes" id="UP000428260">
    <property type="component" value="Chromosome"/>
</dbReference>